<dbReference type="Gene3D" id="3.10.620.30">
    <property type="match status" value="1"/>
</dbReference>
<dbReference type="EMBL" id="JACDZE010000001">
    <property type="protein sequence ID" value="MBA5628510.1"/>
    <property type="molecule type" value="Genomic_DNA"/>
</dbReference>
<sequence>MKFLLLTLFIFPIFIQSQINPKTKWGDVSDAEINLKEVPFEKNADAVVLYESGDLTVAYQNWGNKIYKRIKILTEKGKEMADYDLIYFSLNDFESILSLNAQTINFENGKKEITPVKNKDIYDLPYSGYYRTKRFAFPNVKVGSIIELEYNLVNRFHSYMEGWVFQHEIPTLYSSLSVDVQAPVDYIPILHGERIIAESKEEKKRKNHKNHWTLTDLPSIDQPEFLYNPRDFEERIDFQLRGYHHKNGSYVNEVIHWTDINRIFKKDFVNYYDEKTTQNIGRRILNKSDEKEQIQAALEYFKTNYHWDNFTNVIPRKSLLEVDQSKKGSTSEINLLLHYVLLEKGIRSQLVLISKRKNKKLQTAYPYFNQFSSIINLITLDDGNTFLIDASQLADYGFQFMPLYNYNHIGLVVNSDKADFISVTPPLSEFHLTESYHFTEHKINSQKIEKKSGYFLDETISTNYPTQKALDIHFSETSQSPDLKLENNFISSKKQFQSENQNPNFFTFQNPLVPSLKPFNFTDAHRDKPIEFDFPMYQKIIISSKIPKGFQVVLPKDFNAHYQLGENDLM</sequence>
<keyword evidence="3" id="KW-1185">Reference proteome</keyword>
<feature type="domain" description="DUF3857" evidence="1">
    <location>
        <begin position="65"/>
        <end position="220"/>
    </location>
</feature>
<organism evidence="2 3">
    <name type="scientific">Moheibacter lacus</name>
    <dbReference type="NCBI Taxonomy" id="2745851"/>
    <lineage>
        <taxon>Bacteria</taxon>
        <taxon>Pseudomonadati</taxon>
        <taxon>Bacteroidota</taxon>
        <taxon>Flavobacteriia</taxon>
        <taxon>Flavobacteriales</taxon>
        <taxon>Weeksellaceae</taxon>
        <taxon>Moheibacter</taxon>
    </lineage>
</organism>
<accession>A0A838ZL98</accession>
<dbReference type="Gene3D" id="2.60.40.3140">
    <property type="match status" value="1"/>
</dbReference>
<dbReference type="RefSeq" id="WP_182042105.1">
    <property type="nucleotide sequence ID" value="NZ_JACDZE010000001.1"/>
</dbReference>
<gene>
    <name evidence="2" type="ORF">HU137_01850</name>
</gene>
<reference evidence="2 3" key="1">
    <citation type="submission" date="2020-07" db="EMBL/GenBank/DDBJ databases">
        <title>Moheibacter lacus sp. nov., a member of the family Flavobacteriaceae isolated from freshwater lake sediment.</title>
        <authorList>
            <person name="Liu Y."/>
        </authorList>
    </citation>
    <scope>NUCLEOTIDE SEQUENCE [LARGE SCALE GENOMIC DNA]</scope>
    <source>
        <strain evidence="2 3">BDHS18</strain>
    </source>
</reference>
<dbReference type="Proteomes" id="UP000552241">
    <property type="component" value="Unassembled WGS sequence"/>
</dbReference>
<evidence type="ECO:0000259" key="1">
    <source>
        <dbReference type="Pfam" id="PF12969"/>
    </source>
</evidence>
<evidence type="ECO:0000313" key="2">
    <source>
        <dbReference type="EMBL" id="MBA5628510.1"/>
    </source>
</evidence>
<dbReference type="InterPro" id="IPR024618">
    <property type="entry name" value="DUF3857"/>
</dbReference>
<dbReference type="AlphaFoldDB" id="A0A838ZL98"/>
<proteinExistence type="predicted"/>
<comment type="caution">
    <text evidence="2">The sequence shown here is derived from an EMBL/GenBank/DDBJ whole genome shotgun (WGS) entry which is preliminary data.</text>
</comment>
<protein>
    <submittedName>
        <fullName evidence="2">DUF3857 domain-containing protein</fullName>
    </submittedName>
</protein>
<dbReference type="Pfam" id="PF12969">
    <property type="entry name" value="DUF3857"/>
    <property type="match status" value="1"/>
</dbReference>
<evidence type="ECO:0000313" key="3">
    <source>
        <dbReference type="Proteomes" id="UP000552241"/>
    </source>
</evidence>
<name>A0A838ZL98_9FLAO</name>